<evidence type="ECO:0000313" key="1">
    <source>
        <dbReference type="EMBL" id="CAB4019221.1"/>
    </source>
</evidence>
<keyword evidence="2" id="KW-1185">Reference proteome</keyword>
<organism evidence="1 2">
    <name type="scientific">Paramuricea clavata</name>
    <name type="common">Red gorgonian</name>
    <name type="synonym">Violescent sea-whip</name>
    <dbReference type="NCBI Taxonomy" id="317549"/>
    <lineage>
        <taxon>Eukaryota</taxon>
        <taxon>Metazoa</taxon>
        <taxon>Cnidaria</taxon>
        <taxon>Anthozoa</taxon>
        <taxon>Octocorallia</taxon>
        <taxon>Malacalcyonacea</taxon>
        <taxon>Plexauridae</taxon>
        <taxon>Paramuricea</taxon>
    </lineage>
</organism>
<dbReference type="AlphaFoldDB" id="A0A6S7JSN7"/>
<feature type="non-terminal residue" evidence="1">
    <location>
        <position position="144"/>
    </location>
</feature>
<sequence>MAMRNDINEATLVLAMLKDTALLRSIGIIDDIQSYTESDSCASDIEELECREEEGSCDQKEKTQQIQAVRRAIGQKAKRIAAKKKATGSLLKRKIPKRVSRVIQEHPNIGKDIEEFVKSKRVGADTWRRTGVFTFDGSHTKGKK</sequence>
<evidence type="ECO:0000313" key="2">
    <source>
        <dbReference type="Proteomes" id="UP001152795"/>
    </source>
</evidence>
<protein>
    <submittedName>
        <fullName evidence="1">Uncharacterized protein</fullName>
    </submittedName>
</protein>
<gene>
    <name evidence="1" type="ORF">PACLA_8A050942</name>
</gene>
<proteinExistence type="predicted"/>
<dbReference type="EMBL" id="CACRXK020010358">
    <property type="protein sequence ID" value="CAB4019221.1"/>
    <property type="molecule type" value="Genomic_DNA"/>
</dbReference>
<name>A0A6S7JSN7_PARCT</name>
<reference evidence="1" key="1">
    <citation type="submission" date="2020-04" db="EMBL/GenBank/DDBJ databases">
        <authorList>
            <person name="Alioto T."/>
            <person name="Alioto T."/>
            <person name="Gomez Garrido J."/>
        </authorList>
    </citation>
    <scope>NUCLEOTIDE SEQUENCE</scope>
    <source>
        <strain evidence="1">A484AB</strain>
    </source>
</reference>
<accession>A0A6S7JSN7</accession>
<dbReference type="Proteomes" id="UP001152795">
    <property type="component" value="Unassembled WGS sequence"/>
</dbReference>
<comment type="caution">
    <text evidence="1">The sequence shown here is derived from an EMBL/GenBank/DDBJ whole genome shotgun (WGS) entry which is preliminary data.</text>
</comment>